<evidence type="ECO:0000313" key="3">
    <source>
        <dbReference type="Proteomes" id="UP000092884"/>
    </source>
</evidence>
<protein>
    <recommendedName>
        <fullName evidence="1">Tellurite resistance methyltransferase TehB-like domain-containing protein</fullName>
    </recommendedName>
</protein>
<reference evidence="3" key="1">
    <citation type="submission" date="2016-07" db="EMBL/GenBank/DDBJ databases">
        <authorList>
            <person name="Florea S."/>
            <person name="Webb J.S."/>
            <person name="Jaromczyk J."/>
            <person name="Schardl C.L."/>
        </authorList>
    </citation>
    <scope>NUCLEOTIDE SEQUENCE [LARGE SCALE GENOMIC DNA]</scope>
    <source>
        <strain evidence="3">MIT 01-6242</strain>
    </source>
</reference>
<gene>
    <name evidence="2" type="ORF">BBW65_00855</name>
</gene>
<dbReference type="Pfam" id="PF03848">
    <property type="entry name" value="TehB"/>
    <property type="match status" value="1"/>
</dbReference>
<feature type="domain" description="Tellurite resistance methyltransferase TehB-like" evidence="1">
    <location>
        <begin position="56"/>
        <end position="137"/>
    </location>
</feature>
<dbReference type="STRING" id="222136.BBW65_00855"/>
<keyword evidence="3" id="KW-1185">Reference proteome</keyword>
<dbReference type="InterPro" id="IPR015985">
    <property type="entry name" value="TehB-like_dom"/>
</dbReference>
<sequence>MNLKRYNAQKFTKRFFVLEDAIKWNAKHLQNPMPQTPSDLLVAFLPKFLDSLPSHNAIDIACGNGRNSKFLAQHGLICDSLDISEVALANLENIKNINALCVDLDTYTPTSDTYGLALNFYFLNRNLFPSIIQSLKSGGVLMLETFVKEEDGSNDSEIPDEKILNHNELEHIFADFTIHHSATSYIRRKENQRAKIISFIAQKH</sequence>
<dbReference type="SUPFAM" id="SSF53335">
    <property type="entry name" value="S-adenosyl-L-methionine-dependent methyltransferases"/>
    <property type="match status" value="1"/>
</dbReference>
<dbReference type="Proteomes" id="UP000092884">
    <property type="component" value="Chromosome"/>
</dbReference>
<dbReference type="InterPro" id="IPR029063">
    <property type="entry name" value="SAM-dependent_MTases_sf"/>
</dbReference>
<evidence type="ECO:0000313" key="2">
    <source>
        <dbReference type="EMBL" id="ANV97451.1"/>
    </source>
</evidence>
<evidence type="ECO:0000259" key="1">
    <source>
        <dbReference type="Pfam" id="PF03848"/>
    </source>
</evidence>
<dbReference type="KEGG" id="het:BBW65_00855"/>
<dbReference type="Gene3D" id="3.40.50.150">
    <property type="entry name" value="Vaccinia Virus protein VP39"/>
    <property type="match status" value="1"/>
</dbReference>
<accession>A0A1B1U3Y3</accession>
<proteinExistence type="predicted"/>
<dbReference type="OrthoDB" id="5298787at2"/>
<dbReference type="AlphaFoldDB" id="A0A1B1U3Y3"/>
<name>A0A1B1U3Y3_9HELI</name>
<dbReference type="CDD" id="cd02440">
    <property type="entry name" value="AdoMet_MTases"/>
    <property type="match status" value="1"/>
</dbReference>
<dbReference type="EMBL" id="CP016503">
    <property type="protein sequence ID" value="ANV97451.1"/>
    <property type="molecule type" value="Genomic_DNA"/>
</dbReference>
<organism evidence="2 3">
    <name type="scientific">Helicobacter enhydrae</name>
    <dbReference type="NCBI Taxonomy" id="222136"/>
    <lineage>
        <taxon>Bacteria</taxon>
        <taxon>Pseudomonadati</taxon>
        <taxon>Campylobacterota</taxon>
        <taxon>Epsilonproteobacteria</taxon>
        <taxon>Campylobacterales</taxon>
        <taxon>Helicobacteraceae</taxon>
        <taxon>Helicobacter</taxon>
    </lineage>
</organism>